<dbReference type="InterPro" id="IPR046537">
    <property type="entry name" value="DUF6602"/>
</dbReference>
<evidence type="ECO:0000313" key="2">
    <source>
        <dbReference type="EMBL" id="MDH5835316.1"/>
    </source>
</evidence>
<protein>
    <recommendedName>
        <fullName evidence="1">DUF6602 domain-containing protein</fullName>
    </recommendedName>
</protein>
<feature type="domain" description="DUF6602" evidence="1">
    <location>
        <begin position="26"/>
        <end position="113"/>
    </location>
</feature>
<dbReference type="Proteomes" id="UP001156873">
    <property type="component" value="Unassembled WGS sequence"/>
</dbReference>
<name>A0ABT6JXA4_9GAMM</name>
<dbReference type="EMBL" id="JARXRO010000020">
    <property type="protein sequence ID" value="MDH5835316.1"/>
    <property type="molecule type" value="Genomic_DNA"/>
</dbReference>
<dbReference type="Pfam" id="PF20247">
    <property type="entry name" value="DUF6602"/>
    <property type="match status" value="1"/>
</dbReference>
<sequence>MGELDLPAQFGRKADDMILSVEEGRAAHKAGNIKASGGPLETRFRQLLAESLPSTNKVASGYFYGANSRCSPEIDVLVYEDKEAFRLDPAPQDQHYIPHTSVSVMGQVKNSAADLSAGIGQVQKSLKSWHEMRNEIVVSGGAPGTPVQEVPLTFVVCGECKEADLKKLGTTLRDKGGPFVDYILLLDQGAIVAGNLDFLVNDDPVVGFLQYRNVNSWHLCKPDGDGAHPLGTALLWFYFALVSKLSLDQGNNLRYHAFCEQISRLYPLRPIQKLL</sequence>
<comment type="caution">
    <text evidence="2">The sequence shown here is derived from an EMBL/GenBank/DDBJ whole genome shotgun (WGS) entry which is preliminary data.</text>
</comment>
<evidence type="ECO:0000313" key="3">
    <source>
        <dbReference type="Proteomes" id="UP001156873"/>
    </source>
</evidence>
<evidence type="ECO:0000259" key="1">
    <source>
        <dbReference type="Pfam" id="PF20247"/>
    </source>
</evidence>
<proteinExistence type="predicted"/>
<accession>A0ABT6JXA4</accession>
<reference evidence="2 3" key="1">
    <citation type="submission" date="2023-04" db="EMBL/GenBank/DDBJ databases">
        <title>Luteimonas sp. M1R5S59.</title>
        <authorList>
            <person name="Sun J.-Q."/>
        </authorList>
    </citation>
    <scope>NUCLEOTIDE SEQUENCE [LARGE SCALE GENOMIC DNA]</scope>
    <source>
        <strain evidence="2 3">M1R5S59</strain>
    </source>
</reference>
<gene>
    <name evidence="2" type="ORF">QFW81_15485</name>
</gene>
<keyword evidence="3" id="KW-1185">Reference proteome</keyword>
<dbReference type="RefSeq" id="WP_280580047.1">
    <property type="nucleotide sequence ID" value="NZ_JARXRO010000020.1"/>
</dbReference>
<organism evidence="2 3">
    <name type="scientific">Luteimonas kalidii</name>
    <dbReference type="NCBI Taxonomy" id="3042025"/>
    <lineage>
        <taxon>Bacteria</taxon>
        <taxon>Pseudomonadati</taxon>
        <taxon>Pseudomonadota</taxon>
        <taxon>Gammaproteobacteria</taxon>
        <taxon>Lysobacterales</taxon>
        <taxon>Lysobacteraceae</taxon>
        <taxon>Luteimonas</taxon>
    </lineage>
</organism>